<dbReference type="AlphaFoldDB" id="A0AAN8AME2"/>
<proteinExistence type="predicted"/>
<keyword evidence="3" id="KW-1185">Reference proteome</keyword>
<accession>A0AAN8AME2</accession>
<evidence type="ECO:0000313" key="3">
    <source>
        <dbReference type="Proteomes" id="UP001346869"/>
    </source>
</evidence>
<gene>
    <name evidence="2" type="ORF">PBY51_016507</name>
</gene>
<protein>
    <submittedName>
        <fullName evidence="2">Uncharacterized protein</fullName>
    </submittedName>
</protein>
<feature type="compositionally biased region" description="Low complexity" evidence="1">
    <location>
        <begin position="60"/>
        <end position="76"/>
    </location>
</feature>
<dbReference type="EMBL" id="JAUZQC010000010">
    <property type="protein sequence ID" value="KAK5865333.1"/>
    <property type="molecule type" value="Genomic_DNA"/>
</dbReference>
<reference evidence="2 3" key="2">
    <citation type="journal article" date="2023" name="Mol. Biol. Evol.">
        <title>Genomics of Secondarily Temperate Adaptation in the Only Non-Antarctic Icefish.</title>
        <authorList>
            <person name="Rivera-Colon A.G."/>
            <person name="Rayamajhi N."/>
            <person name="Minhas B.F."/>
            <person name="Madrigal G."/>
            <person name="Bilyk K.T."/>
            <person name="Yoon V."/>
            <person name="Hune M."/>
            <person name="Gregory S."/>
            <person name="Cheng C.H.C."/>
            <person name="Catchen J.M."/>
        </authorList>
    </citation>
    <scope>NUCLEOTIDE SEQUENCE [LARGE SCALE GENOMIC DNA]</scope>
    <source>
        <strain evidence="2">JMC-PN-2008</strain>
    </source>
</reference>
<dbReference type="Proteomes" id="UP001346869">
    <property type="component" value="Unassembled WGS sequence"/>
</dbReference>
<feature type="compositionally biased region" description="Basic residues" evidence="1">
    <location>
        <begin position="1"/>
        <end position="16"/>
    </location>
</feature>
<evidence type="ECO:0000313" key="2">
    <source>
        <dbReference type="EMBL" id="KAK5865333.1"/>
    </source>
</evidence>
<comment type="caution">
    <text evidence="2">The sequence shown here is derived from an EMBL/GenBank/DDBJ whole genome shotgun (WGS) entry which is preliminary data.</text>
</comment>
<feature type="region of interest" description="Disordered" evidence="1">
    <location>
        <begin position="1"/>
        <end position="23"/>
    </location>
</feature>
<organism evidence="2 3">
    <name type="scientific">Eleginops maclovinus</name>
    <name type="common">Patagonian blennie</name>
    <name type="synonym">Eleginus maclovinus</name>
    <dbReference type="NCBI Taxonomy" id="56733"/>
    <lineage>
        <taxon>Eukaryota</taxon>
        <taxon>Metazoa</taxon>
        <taxon>Chordata</taxon>
        <taxon>Craniata</taxon>
        <taxon>Vertebrata</taxon>
        <taxon>Euteleostomi</taxon>
        <taxon>Actinopterygii</taxon>
        <taxon>Neopterygii</taxon>
        <taxon>Teleostei</taxon>
        <taxon>Neoteleostei</taxon>
        <taxon>Acanthomorphata</taxon>
        <taxon>Eupercaria</taxon>
        <taxon>Perciformes</taxon>
        <taxon>Notothenioidei</taxon>
        <taxon>Eleginopidae</taxon>
        <taxon>Eleginops</taxon>
    </lineage>
</organism>
<sequence>MKSYNYKHKSGFQKRKQKEELEKERNKLTKIGLFFQIIPQEREIEIELEQESVPEATVGSSSSLANASPSPSRNSNGEGGYLEERDSEAPAASSVACADISGTNSNREDENMEEREIISVSTFHEYPTDMGHFPESLDSNVKRYIVSMGSCKPTVPFPRDREQDNGCFTTAYYVCKTKSGLELPWTWLCYSPQLNVAYCEPCWLFATLTWKTNNWQNVWRRIHQHETSTAKSCMCGI</sequence>
<evidence type="ECO:0000256" key="1">
    <source>
        <dbReference type="SAM" id="MobiDB-lite"/>
    </source>
</evidence>
<reference evidence="2 3" key="1">
    <citation type="journal article" date="2023" name="Genes (Basel)">
        <title>Chromosome-Level Genome Assembly and Circadian Gene Repertoire of the Patagonia Blennie Eleginops maclovinus-The Closest Ancestral Proxy of Antarctic Cryonotothenioids.</title>
        <authorList>
            <person name="Cheng C.C."/>
            <person name="Rivera-Colon A.G."/>
            <person name="Minhas B.F."/>
            <person name="Wilson L."/>
            <person name="Rayamajhi N."/>
            <person name="Vargas-Chacoff L."/>
            <person name="Catchen J.M."/>
        </authorList>
    </citation>
    <scope>NUCLEOTIDE SEQUENCE [LARGE SCALE GENOMIC DNA]</scope>
    <source>
        <strain evidence="2">JMC-PN-2008</strain>
    </source>
</reference>
<name>A0AAN8AME2_ELEMC</name>
<feature type="region of interest" description="Disordered" evidence="1">
    <location>
        <begin position="48"/>
        <end position="113"/>
    </location>
</feature>